<dbReference type="GO" id="GO:0000150">
    <property type="term" value="F:DNA strand exchange activity"/>
    <property type="evidence" value="ECO:0007669"/>
    <property type="project" value="InterPro"/>
</dbReference>
<reference evidence="7 8" key="1">
    <citation type="submission" date="2017-07" db="EMBL/GenBank/DDBJ databases">
        <title>Genome Sequence of Antarctobacter heliothermus Strain SMS3 Isolated from a culture of the Diatom Skeletonema marinoi.</title>
        <authorList>
            <person name="Topel M."/>
            <person name="Pinder M.I.M."/>
            <person name="Johansson O.N."/>
            <person name="Kourtchenko O."/>
            <person name="Godhe A."/>
            <person name="Clarke A.K."/>
        </authorList>
    </citation>
    <scope>NUCLEOTIDE SEQUENCE [LARGE SCALE GENOMIC DNA]</scope>
    <source>
        <strain evidence="7 8">SMS3</strain>
    </source>
</reference>
<dbReference type="PANTHER" id="PTHR30461:SF23">
    <property type="entry name" value="DNA RECOMBINASE-RELATED"/>
    <property type="match status" value="1"/>
</dbReference>
<dbReference type="GO" id="GO:0003677">
    <property type="term" value="F:DNA binding"/>
    <property type="evidence" value="ECO:0007669"/>
    <property type="project" value="UniProtKB-KW"/>
</dbReference>
<dbReference type="PANTHER" id="PTHR30461">
    <property type="entry name" value="DNA-INVERTASE FROM LAMBDOID PROPHAGE"/>
    <property type="match status" value="1"/>
</dbReference>
<dbReference type="InterPro" id="IPR050639">
    <property type="entry name" value="SSR_resolvase"/>
</dbReference>
<dbReference type="Proteomes" id="UP000203589">
    <property type="component" value="Chromosome"/>
</dbReference>
<keyword evidence="1" id="KW-0229">DNA integration</keyword>
<dbReference type="InterPro" id="IPR036162">
    <property type="entry name" value="Resolvase-like_N_sf"/>
</dbReference>
<keyword evidence="8" id="KW-1185">Reference proteome</keyword>
<feature type="domain" description="Resolvase/invertase-type recombinase catalytic" evidence="6">
    <location>
        <begin position="4"/>
        <end position="123"/>
    </location>
</feature>
<accession>A0A222E790</accession>
<evidence type="ECO:0000256" key="2">
    <source>
        <dbReference type="ARBA" id="ARBA00023125"/>
    </source>
</evidence>
<dbReference type="KEGG" id="aht:ANTHELSMS3_03434"/>
<dbReference type="Pfam" id="PF00239">
    <property type="entry name" value="Resolvase"/>
    <property type="match status" value="1"/>
</dbReference>
<dbReference type="RefSeq" id="WP_094035895.1">
    <property type="nucleotide sequence ID" value="NZ_CP022540.1"/>
</dbReference>
<feature type="active site" description="O-(5'-phospho-DNA)-serine intermediate" evidence="4 5">
    <location>
        <position position="11"/>
    </location>
</feature>
<evidence type="ECO:0000313" key="8">
    <source>
        <dbReference type="Proteomes" id="UP000203589"/>
    </source>
</evidence>
<keyword evidence="2" id="KW-0238">DNA-binding</keyword>
<dbReference type="OrthoDB" id="7277848at2"/>
<gene>
    <name evidence="7" type="ORF">ANTHELSMS3_03434</name>
</gene>
<evidence type="ECO:0000259" key="6">
    <source>
        <dbReference type="SMART" id="SM00857"/>
    </source>
</evidence>
<evidence type="ECO:0000256" key="3">
    <source>
        <dbReference type="ARBA" id="ARBA00023172"/>
    </source>
</evidence>
<evidence type="ECO:0000256" key="4">
    <source>
        <dbReference type="PIRSR" id="PIRSR606118-50"/>
    </source>
</evidence>
<dbReference type="SUPFAM" id="SSF53041">
    <property type="entry name" value="Resolvase-like"/>
    <property type="match status" value="1"/>
</dbReference>
<dbReference type="EMBL" id="CP022540">
    <property type="protein sequence ID" value="ASP22064.1"/>
    <property type="molecule type" value="Genomic_DNA"/>
</dbReference>
<protein>
    <submittedName>
        <fullName evidence="7">Resolvase</fullName>
    </submittedName>
</protein>
<keyword evidence="3" id="KW-0233">DNA recombination</keyword>
<dbReference type="SMART" id="SM00857">
    <property type="entry name" value="Resolvase"/>
    <property type="match status" value="1"/>
</dbReference>
<dbReference type="CDD" id="cd00338">
    <property type="entry name" value="Ser_Recombinase"/>
    <property type="match status" value="1"/>
</dbReference>
<name>A0A222E790_9RHOB</name>
<evidence type="ECO:0000256" key="5">
    <source>
        <dbReference type="PROSITE-ProRule" id="PRU10137"/>
    </source>
</evidence>
<proteinExistence type="predicted"/>
<sequence length="187" mass="21226">MKPCFGYIRVSTLKQGERVSFDAQKEAILVFAQRRSLTVTRWYEEKQTAAKGGRSVSNSMLTQVRRGHAQGVIIHKIDHSARNLRDWTKSSELLDIGINVFIDTERPPPSCTASSMLWRRDRYARHTPPGRLFLDDDWLAPSGRAFSCSGDTSATGPCRVWHRGGRIAKIPLPGFENGFCRIRRLRP</sequence>
<dbReference type="PROSITE" id="PS00397">
    <property type="entry name" value="RECOMBINASES_1"/>
    <property type="match status" value="1"/>
</dbReference>
<dbReference type="AlphaFoldDB" id="A0A222E790"/>
<dbReference type="Gene3D" id="3.40.50.1390">
    <property type="entry name" value="Resolvase, N-terminal catalytic domain"/>
    <property type="match status" value="1"/>
</dbReference>
<dbReference type="GO" id="GO:0015074">
    <property type="term" value="P:DNA integration"/>
    <property type="evidence" value="ECO:0007669"/>
    <property type="project" value="UniProtKB-KW"/>
</dbReference>
<organism evidence="7 8">
    <name type="scientific">Antarctobacter heliothermus</name>
    <dbReference type="NCBI Taxonomy" id="74033"/>
    <lineage>
        <taxon>Bacteria</taxon>
        <taxon>Pseudomonadati</taxon>
        <taxon>Pseudomonadota</taxon>
        <taxon>Alphaproteobacteria</taxon>
        <taxon>Rhodobacterales</taxon>
        <taxon>Roseobacteraceae</taxon>
        <taxon>Antarctobacter</taxon>
    </lineage>
</organism>
<evidence type="ECO:0000313" key="7">
    <source>
        <dbReference type="EMBL" id="ASP22064.1"/>
    </source>
</evidence>
<dbReference type="InterPro" id="IPR006118">
    <property type="entry name" value="Recombinase_CS"/>
</dbReference>
<evidence type="ECO:0000256" key="1">
    <source>
        <dbReference type="ARBA" id="ARBA00022908"/>
    </source>
</evidence>
<dbReference type="InterPro" id="IPR006119">
    <property type="entry name" value="Resolv_N"/>
</dbReference>